<dbReference type="Proteomes" id="UP000184447">
    <property type="component" value="Unassembled WGS sequence"/>
</dbReference>
<sequence>MKTEDLKVIDIRRYTGSKSKIVSYENNEIIFTKENQIHNKYYYSINKYNVKTDFLEEIYKYETPPYEYTCQYISTQGEDIVIIKMHFTYKVEVDIVHKISGKLKSRHCFETKEEVTSIPILEKRIS</sequence>
<dbReference type="OrthoDB" id="1950981at2"/>
<gene>
    <name evidence="1" type="ORF">SAMN02745207_03779</name>
</gene>
<evidence type="ECO:0000313" key="1">
    <source>
        <dbReference type="EMBL" id="SHI00923.1"/>
    </source>
</evidence>
<accession>A0A1M5XNW7</accession>
<reference evidence="1 2" key="1">
    <citation type="submission" date="2016-11" db="EMBL/GenBank/DDBJ databases">
        <authorList>
            <person name="Jaros S."/>
            <person name="Januszkiewicz K."/>
            <person name="Wedrychowicz H."/>
        </authorList>
    </citation>
    <scope>NUCLEOTIDE SEQUENCE [LARGE SCALE GENOMIC DNA]</scope>
    <source>
        <strain evidence="1 2">DSM 8605</strain>
    </source>
</reference>
<organism evidence="1 2">
    <name type="scientific">Clostridium grantii DSM 8605</name>
    <dbReference type="NCBI Taxonomy" id="1121316"/>
    <lineage>
        <taxon>Bacteria</taxon>
        <taxon>Bacillati</taxon>
        <taxon>Bacillota</taxon>
        <taxon>Clostridia</taxon>
        <taxon>Eubacteriales</taxon>
        <taxon>Clostridiaceae</taxon>
        <taxon>Clostridium</taxon>
    </lineage>
</organism>
<name>A0A1M5XNW7_9CLOT</name>
<proteinExistence type="predicted"/>
<evidence type="ECO:0000313" key="2">
    <source>
        <dbReference type="Proteomes" id="UP000184447"/>
    </source>
</evidence>
<dbReference type="RefSeq" id="WP_073340613.1">
    <property type="nucleotide sequence ID" value="NZ_FQXM01000032.1"/>
</dbReference>
<dbReference type="AlphaFoldDB" id="A0A1M5XNW7"/>
<keyword evidence="2" id="KW-1185">Reference proteome</keyword>
<protein>
    <submittedName>
        <fullName evidence="1">Uncharacterized protein</fullName>
    </submittedName>
</protein>
<dbReference type="STRING" id="1121316.SAMN02745207_03779"/>
<dbReference type="EMBL" id="FQXM01000032">
    <property type="protein sequence ID" value="SHI00923.1"/>
    <property type="molecule type" value="Genomic_DNA"/>
</dbReference>